<dbReference type="KEGG" id="olu:OSTLU_26139"/>
<dbReference type="Proteomes" id="UP000001568">
    <property type="component" value="Chromosome 10"/>
</dbReference>
<dbReference type="InterPro" id="IPR011990">
    <property type="entry name" value="TPR-like_helical_dom_sf"/>
</dbReference>
<dbReference type="STRING" id="436017.A4S3Q6"/>
<dbReference type="GO" id="GO:0015995">
    <property type="term" value="P:chlorophyll biosynthetic process"/>
    <property type="evidence" value="ECO:0007669"/>
    <property type="project" value="InterPro"/>
</dbReference>
<accession>A4S3Q6</accession>
<keyword evidence="2" id="KW-1185">Reference proteome</keyword>
<dbReference type="HOGENOM" id="CLU_907158_0_0_1"/>
<organism evidence="1 2">
    <name type="scientific">Ostreococcus lucimarinus (strain CCE9901)</name>
    <dbReference type="NCBI Taxonomy" id="436017"/>
    <lineage>
        <taxon>Eukaryota</taxon>
        <taxon>Viridiplantae</taxon>
        <taxon>Chlorophyta</taxon>
        <taxon>Mamiellophyceae</taxon>
        <taxon>Mamiellales</taxon>
        <taxon>Bathycoccaceae</taxon>
        <taxon>Ostreococcus</taxon>
    </lineage>
</organism>
<dbReference type="Gene3D" id="1.25.40.10">
    <property type="entry name" value="Tetratricopeptide repeat domain"/>
    <property type="match status" value="1"/>
</dbReference>
<proteinExistence type="predicted"/>
<evidence type="ECO:0000313" key="2">
    <source>
        <dbReference type="Proteomes" id="UP000001568"/>
    </source>
</evidence>
<dbReference type="InterPro" id="IPR044243">
    <property type="entry name" value="FLU"/>
</dbReference>
<dbReference type="OrthoDB" id="286233at2759"/>
<dbReference type="RefSeq" id="XP_001419963.1">
    <property type="nucleotide sequence ID" value="XM_001419926.1"/>
</dbReference>
<dbReference type="SUPFAM" id="SSF48452">
    <property type="entry name" value="TPR-like"/>
    <property type="match status" value="1"/>
</dbReference>
<reference evidence="1 2" key="1">
    <citation type="journal article" date="2007" name="Proc. Natl. Acad. Sci. U.S.A.">
        <title>The tiny eukaryote Ostreococcus provides genomic insights into the paradox of plankton speciation.</title>
        <authorList>
            <person name="Palenik B."/>
            <person name="Grimwood J."/>
            <person name="Aerts A."/>
            <person name="Rouze P."/>
            <person name="Salamov A."/>
            <person name="Putnam N."/>
            <person name="Dupont C."/>
            <person name="Jorgensen R."/>
            <person name="Derelle E."/>
            <person name="Rombauts S."/>
            <person name="Zhou K."/>
            <person name="Otillar R."/>
            <person name="Merchant S.S."/>
            <person name="Podell S."/>
            <person name="Gaasterland T."/>
            <person name="Napoli C."/>
            <person name="Gendler K."/>
            <person name="Manuell A."/>
            <person name="Tai V."/>
            <person name="Vallon O."/>
            <person name="Piganeau G."/>
            <person name="Jancek S."/>
            <person name="Heijde M."/>
            <person name="Jabbari K."/>
            <person name="Bowler C."/>
            <person name="Lohr M."/>
            <person name="Robbens S."/>
            <person name="Werner G."/>
            <person name="Dubchak I."/>
            <person name="Pazour G.J."/>
            <person name="Ren Q."/>
            <person name="Paulsen I."/>
            <person name="Delwiche C."/>
            <person name="Schmutz J."/>
            <person name="Rokhsar D."/>
            <person name="Van de Peer Y."/>
            <person name="Moreau H."/>
            <person name="Grigoriev I.V."/>
        </authorList>
    </citation>
    <scope>NUCLEOTIDE SEQUENCE [LARGE SCALE GENOMIC DNA]</scope>
    <source>
        <strain evidence="1 2">CCE9901</strain>
    </source>
</reference>
<dbReference type="AlphaFoldDB" id="A4S3Q6"/>
<protein>
    <submittedName>
        <fullName evidence="1">Uncharacterized protein</fullName>
    </submittedName>
</protein>
<dbReference type="GeneID" id="5004002"/>
<evidence type="ECO:0000313" key="1">
    <source>
        <dbReference type="EMBL" id="ABO98256.1"/>
    </source>
</evidence>
<dbReference type="OMA" id="NWGYFAA"/>
<dbReference type="EMBL" id="CP000590">
    <property type="protein sequence ID" value="ABO98256.1"/>
    <property type="molecule type" value="Genomic_DNA"/>
</dbReference>
<gene>
    <name evidence="1" type="ORF">OSTLU_26139</name>
</gene>
<dbReference type="PANTHER" id="PTHR47310">
    <property type="entry name" value="PROTEIN FLUORESCENT IN BLUE LIGHT, CHLOROPLASTIC"/>
    <property type="match status" value="1"/>
</dbReference>
<name>A4S3Q6_OSTLU</name>
<dbReference type="Gramene" id="ABO98256">
    <property type="protein sequence ID" value="ABO98256"/>
    <property type="gene ID" value="OSTLU_26139"/>
</dbReference>
<sequence length="251" mass="26566">MFACASISRASAVASLTPARAAVDRSSTRSIGVHARASGDAPLTHLRPSTANRANEIAFVAAKPAPAPPVNKFQEFGRQYWPAFAALEGVALVGATVNGIMLRKRREEIERLNAQMRGIMAKLDERDKTLTSEDGDSEASEALNAAKSALASDHNDRAADLFLKAIDVATRAEDGAAELSARRGYAMALAAQRKFADAASTLEAYLPRSSALNQREGDSAVYGLLGDVYTDLGAFDKAGAAYDACINVMDD</sequence>
<dbReference type="PANTHER" id="PTHR47310:SF2">
    <property type="entry name" value="PROTEIN FLUORESCENT IN BLUE LIGHT, CHLOROPLASTIC"/>
    <property type="match status" value="1"/>
</dbReference>